<dbReference type="CDD" id="cd01189">
    <property type="entry name" value="INT_ICEBs1_C_like"/>
    <property type="match status" value="1"/>
</dbReference>
<name>A0A5N3S483_9VIBR</name>
<dbReference type="GO" id="GO:0006310">
    <property type="term" value="P:DNA recombination"/>
    <property type="evidence" value="ECO:0007669"/>
    <property type="project" value="UniProtKB-KW"/>
</dbReference>
<comment type="caution">
    <text evidence="7">The sequence shown here is derived from an EMBL/GenBank/DDBJ whole genome shotgun (WGS) entry which is preliminary data.</text>
</comment>
<dbReference type="InterPro" id="IPR050090">
    <property type="entry name" value="Tyrosine_recombinase_XerCD"/>
</dbReference>
<dbReference type="InterPro" id="IPR022000">
    <property type="entry name" value="Min27-like_integrase_DNA_bind"/>
</dbReference>
<feature type="domain" description="Tyr recombinase" evidence="5">
    <location>
        <begin position="184"/>
        <end position="395"/>
    </location>
</feature>
<feature type="domain" description="Core-binding (CB)" evidence="6">
    <location>
        <begin position="82"/>
        <end position="163"/>
    </location>
</feature>
<dbReference type="InterPro" id="IPR013762">
    <property type="entry name" value="Integrase-like_cat_sf"/>
</dbReference>
<evidence type="ECO:0000313" key="8">
    <source>
        <dbReference type="Proteomes" id="UP000326687"/>
    </source>
</evidence>
<dbReference type="InterPro" id="IPR010998">
    <property type="entry name" value="Integrase_recombinase_N"/>
</dbReference>
<evidence type="ECO:0000256" key="2">
    <source>
        <dbReference type="ARBA" id="ARBA00023125"/>
    </source>
</evidence>
<evidence type="ECO:0000259" key="6">
    <source>
        <dbReference type="PROSITE" id="PS51900"/>
    </source>
</evidence>
<evidence type="ECO:0000259" key="5">
    <source>
        <dbReference type="PROSITE" id="PS51898"/>
    </source>
</evidence>
<evidence type="ECO:0000256" key="1">
    <source>
        <dbReference type="ARBA" id="ARBA00022908"/>
    </source>
</evidence>
<keyword evidence="3" id="KW-0233">DNA recombination</keyword>
<keyword evidence="2 4" id="KW-0238">DNA-binding</keyword>
<dbReference type="GO" id="GO:0003677">
    <property type="term" value="F:DNA binding"/>
    <property type="evidence" value="ECO:0007669"/>
    <property type="project" value="UniProtKB-UniRule"/>
</dbReference>
<dbReference type="Gene3D" id="1.10.150.130">
    <property type="match status" value="1"/>
</dbReference>
<dbReference type="SUPFAM" id="SSF56349">
    <property type="entry name" value="DNA breaking-rejoining enzymes"/>
    <property type="match status" value="1"/>
</dbReference>
<evidence type="ECO:0000313" key="7">
    <source>
        <dbReference type="EMBL" id="KAB0300741.1"/>
    </source>
</evidence>
<protein>
    <submittedName>
        <fullName evidence="7">Site-specific integrase</fullName>
    </submittedName>
</protein>
<dbReference type="InterPro" id="IPR044068">
    <property type="entry name" value="CB"/>
</dbReference>
<dbReference type="Pfam" id="PF12167">
    <property type="entry name" value="Arm-DNA-bind_2"/>
    <property type="match status" value="1"/>
</dbReference>
<dbReference type="GO" id="GO:0015074">
    <property type="term" value="P:DNA integration"/>
    <property type="evidence" value="ECO:0007669"/>
    <property type="project" value="UniProtKB-KW"/>
</dbReference>
<dbReference type="PROSITE" id="PS51898">
    <property type="entry name" value="TYR_RECOMBINASE"/>
    <property type="match status" value="1"/>
</dbReference>
<dbReference type="RefSeq" id="WP_150896468.1">
    <property type="nucleotide sequence ID" value="NZ_VXDD01000003.1"/>
</dbReference>
<dbReference type="Pfam" id="PF00589">
    <property type="entry name" value="Phage_integrase"/>
    <property type="match status" value="1"/>
</dbReference>
<dbReference type="PANTHER" id="PTHR30349">
    <property type="entry name" value="PHAGE INTEGRASE-RELATED"/>
    <property type="match status" value="1"/>
</dbReference>
<accession>A0A5N3S483</accession>
<dbReference type="Gene3D" id="1.10.443.10">
    <property type="entry name" value="Intergrase catalytic core"/>
    <property type="match status" value="1"/>
</dbReference>
<gene>
    <name evidence="7" type="ORF">F2Z80_16610</name>
</gene>
<organism evidence="7 8">
    <name type="scientific">Vibrio fortis</name>
    <dbReference type="NCBI Taxonomy" id="212667"/>
    <lineage>
        <taxon>Bacteria</taxon>
        <taxon>Pseudomonadati</taxon>
        <taxon>Pseudomonadota</taxon>
        <taxon>Gammaproteobacteria</taxon>
        <taxon>Vibrionales</taxon>
        <taxon>Vibrionaceae</taxon>
        <taxon>Vibrio</taxon>
    </lineage>
</organism>
<evidence type="ECO:0000256" key="3">
    <source>
        <dbReference type="ARBA" id="ARBA00023172"/>
    </source>
</evidence>
<dbReference type="PROSITE" id="PS51900">
    <property type="entry name" value="CB"/>
    <property type="match status" value="1"/>
</dbReference>
<dbReference type="PANTHER" id="PTHR30349:SF36">
    <property type="entry name" value="PROPHAGE INTEGRASE INTR-RELATED"/>
    <property type="match status" value="1"/>
</dbReference>
<dbReference type="AlphaFoldDB" id="A0A5N3S483"/>
<dbReference type="Proteomes" id="UP000326687">
    <property type="component" value="Unassembled WGS sequence"/>
</dbReference>
<reference evidence="7 8" key="1">
    <citation type="submission" date="2019-09" db="EMBL/GenBank/DDBJ databases">
        <title>Vibrio Fortis S7-72.</title>
        <authorList>
            <person name="Das S.K."/>
        </authorList>
    </citation>
    <scope>NUCLEOTIDE SEQUENCE [LARGE SCALE GENOMIC DNA]</scope>
    <source>
        <strain evidence="7 8">S7-72</strain>
    </source>
</reference>
<keyword evidence="1" id="KW-0229">DNA integration</keyword>
<dbReference type="InterPro" id="IPR002104">
    <property type="entry name" value="Integrase_catalytic"/>
</dbReference>
<dbReference type="EMBL" id="VXDD01000003">
    <property type="protein sequence ID" value="KAB0300741.1"/>
    <property type="molecule type" value="Genomic_DNA"/>
</dbReference>
<evidence type="ECO:0000256" key="4">
    <source>
        <dbReference type="PROSITE-ProRule" id="PRU01248"/>
    </source>
</evidence>
<proteinExistence type="predicted"/>
<sequence length="408" mass="46731">MAQSQNVKLPTGLEVHGQSLRINFTYQGKRRRESLGLAPTKQNIKFAAQKREAIMYEIKIGIFRYAAHFPNSPHATDNPQAGTFGEMVDKYLQLKQTDLRSSTYKKYVSLFKITKETYGTNRSCNTLSPQSVSELRSSLAKGRGARTLNTYFRAINSFFAWLYKMGYVKRNFAEFMPSMKTPERNINPFTMVEINKALDACIQEQHKNMITLLAYTGLRTGELCGLAWEDVDFENKILTIRRATFEARGLKTPKTDRERIVDLMPPALEALQSQKRLSSSYPKQEHEVELADKTVRIDKIRFVFNPKATENLNAQTPYDYFSKTAPNKMWKNICVRAGIPYRNVYQLRHTYASWMLSYANVNIAYLAQQMGHSNFLMIANVYGKWMKNTNSSESEKAWEALKGASSGG</sequence>
<dbReference type="InterPro" id="IPR011010">
    <property type="entry name" value="DNA_brk_join_enz"/>
</dbReference>